<accession>A0A0E9XYI5</accession>
<sequence length="38" mass="4468">MVTSNSCPQWKGKFLSFTSSCQDPFSMEFRMMTRWSTP</sequence>
<proteinExistence type="predicted"/>
<reference evidence="1" key="1">
    <citation type="submission" date="2014-11" db="EMBL/GenBank/DDBJ databases">
        <authorList>
            <person name="Amaro Gonzalez C."/>
        </authorList>
    </citation>
    <scope>NUCLEOTIDE SEQUENCE</scope>
</reference>
<reference evidence="1" key="2">
    <citation type="journal article" date="2015" name="Fish Shellfish Immunol.">
        <title>Early steps in the European eel (Anguilla anguilla)-Vibrio vulnificus interaction in the gills: Role of the RtxA13 toxin.</title>
        <authorList>
            <person name="Callol A."/>
            <person name="Pajuelo D."/>
            <person name="Ebbesson L."/>
            <person name="Teles M."/>
            <person name="MacKenzie S."/>
            <person name="Amaro C."/>
        </authorList>
    </citation>
    <scope>NUCLEOTIDE SEQUENCE</scope>
</reference>
<dbReference type="AlphaFoldDB" id="A0A0E9XYI5"/>
<organism evidence="1">
    <name type="scientific">Anguilla anguilla</name>
    <name type="common">European freshwater eel</name>
    <name type="synonym">Muraena anguilla</name>
    <dbReference type="NCBI Taxonomy" id="7936"/>
    <lineage>
        <taxon>Eukaryota</taxon>
        <taxon>Metazoa</taxon>
        <taxon>Chordata</taxon>
        <taxon>Craniata</taxon>
        <taxon>Vertebrata</taxon>
        <taxon>Euteleostomi</taxon>
        <taxon>Actinopterygii</taxon>
        <taxon>Neopterygii</taxon>
        <taxon>Teleostei</taxon>
        <taxon>Anguilliformes</taxon>
        <taxon>Anguillidae</taxon>
        <taxon>Anguilla</taxon>
    </lineage>
</organism>
<dbReference type="EMBL" id="GBXM01000795">
    <property type="protein sequence ID" value="JAI07783.1"/>
    <property type="molecule type" value="Transcribed_RNA"/>
</dbReference>
<name>A0A0E9XYI5_ANGAN</name>
<protein>
    <submittedName>
        <fullName evidence="1">Uncharacterized protein</fullName>
    </submittedName>
</protein>
<evidence type="ECO:0000313" key="1">
    <source>
        <dbReference type="EMBL" id="JAI07783.1"/>
    </source>
</evidence>